<keyword evidence="8" id="KW-0472">Membrane</keyword>
<sequence>MSIILLIMNCKKYKYKKDNQKWVNDIKIPHYYVIGDLELKKEYEIVDDILYIKCEDDYNNLPKKVIMSYDVMIRINKDIEYILKTDDDQNLIDTRFMDIVTNILKKNEYEYGGKIINVERPYLSEYYKIHETLPKNMIINKCKYCSGRFYFLSRKSVIKLLENRSEIEKEYIEDYAIGYYLGEKKILNLKTENYFIDYIYSNKLI</sequence>
<keyword evidence="5" id="KW-0735">Signal-anchor</keyword>
<name>A0A6C0H622_9ZZZZ</name>
<keyword evidence="7" id="KW-0333">Golgi apparatus</keyword>
<dbReference type="PANTHER" id="PTHR11214">
    <property type="entry name" value="BETA-1,3-N-ACETYLGLUCOSAMINYLTRANSFERASE"/>
    <property type="match status" value="1"/>
</dbReference>
<dbReference type="GO" id="GO:0006493">
    <property type="term" value="P:protein O-linked glycosylation"/>
    <property type="evidence" value="ECO:0007669"/>
    <property type="project" value="TreeGrafter"/>
</dbReference>
<dbReference type="PANTHER" id="PTHR11214:SF3">
    <property type="entry name" value="BETA-1,3-GALACTOSYLTRANSFERASE 6"/>
    <property type="match status" value="1"/>
</dbReference>
<keyword evidence="2" id="KW-0328">Glycosyltransferase</keyword>
<organism evidence="9">
    <name type="scientific">viral metagenome</name>
    <dbReference type="NCBI Taxonomy" id="1070528"/>
    <lineage>
        <taxon>unclassified sequences</taxon>
        <taxon>metagenomes</taxon>
        <taxon>organismal metagenomes</taxon>
    </lineage>
</organism>
<keyword evidence="4" id="KW-0812">Transmembrane</keyword>
<dbReference type="AlphaFoldDB" id="A0A6C0H622"/>
<proteinExistence type="predicted"/>
<keyword evidence="6" id="KW-1133">Transmembrane helix</keyword>
<evidence type="ECO:0000256" key="1">
    <source>
        <dbReference type="ARBA" id="ARBA00004323"/>
    </source>
</evidence>
<keyword evidence="3" id="KW-0808">Transferase</keyword>
<reference evidence="9" key="1">
    <citation type="journal article" date="2020" name="Nature">
        <title>Giant virus diversity and host interactions through global metagenomics.</title>
        <authorList>
            <person name="Schulz F."/>
            <person name="Roux S."/>
            <person name="Paez-Espino D."/>
            <person name="Jungbluth S."/>
            <person name="Walsh D.A."/>
            <person name="Denef V.J."/>
            <person name="McMahon K.D."/>
            <person name="Konstantinidis K.T."/>
            <person name="Eloe-Fadrosh E.A."/>
            <person name="Kyrpides N.C."/>
            <person name="Woyke T."/>
        </authorList>
    </citation>
    <scope>NUCLEOTIDE SEQUENCE</scope>
    <source>
        <strain evidence="9">GVMAG-M-3300023179-71</strain>
    </source>
</reference>
<dbReference type="EMBL" id="MN739883">
    <property type="protein sequence ID" value="QHT75830.1"/>
    <property type="molecule type" value="Genomic_DNA"/>
</dbReference>
<evidence type="ECO:0000256" key="4">
    <source>
        <dbReference type="ARBA" id="ARBA00022692"/>
    </source>
</evidence>
<dbReference type="GO" id="GO:0016758">
    <property type="term" value="F:hexosyltransferase activity"/>
    <property type="evidence" value="ECO:0007669"/>
    <property type="project" value="InterPro"/>
</dbReference>
<dbReference type="Gene3D" id="3.90.550.50">
    <property type="match status" value="1"/>
</dbReference>
<dbReference type="Pfam" id="PF01762">
    <property type="entry name" value="Galactosyl_T"/>
    <property type="match status" value="1"/>
</dbReference>
<evidence type="ECO:0000256" key="7">
    <source>
        <dbReference type="ARBA" id="ARBA00023034"/>
    </source>
</evidence>
<evidence type="ECO:0000256" key="3">
    <source>
        <dbReference type="ARBA" id="ARBA00022679"/>
    </source>
</evidence>
<evidence type="ECO:0000256" key="8">
    <source>
        <dbReference type="ARBA" id="ARBA00023136"/>
    </source>
</evidence>
<dbReference type="InterPro" id="IPR002659">
    <property type="entry name" value="Glyco_trans_31"/>
</dbReference>
<evidence type="ECO:0000313" key="9">
    <source>
        <dbReference type="EMBL" id="QHT75830.1"/>
    </source>
</evidence>
<evidence type="ECO:0000256" key="2">
    <source>
        <dbReference type="ARBA" id="ARBA00022676"/>
    </source>
</evidence>
<protein>
    <submittedName>
        <fullName evidence="9">Uncharacterized protein</fullName>
    </submittedName>
</protein>
<evidence type="ECO:0000256" key="5">
    <source>
        <dbReference type="ARBA" id="ARBA00022968"/>
    </source>
</evidence>
<dbReference type="GO" id="GO:0000139">
    <property type="term" value="C:Golgi membrane"/>
    <property type="evidence" value="ECO:0007669"/>
    <property type="project" value="UniProtKB-SubCell"/>
</dbReference>
<evidence type="ECO:0000256" key="6">
    <source>
        <dbReference type="ARBA" id="ARBA00022989"/>
    </source>
</evidence>
<accession>A0A6C0H622</accession>
<comment type="subcellular location">
    <subcellularLocation>
        <location evidence="1">Golgi apparatus membrane</location>
        <topology evidence="1">Single-pass type II membrane protein</topology>
    </subcellularLocation>
</comment>